<organism evidence="2 3">
    <name type="scientific">Paenibacillus agaridevorans</name>
    <dbReference type="NCBI Taxonomy" id="171404"/>
    <lineage>
        <taxon>Bacteria</taxon>
        <taxon>Bacillati</taxon>
        <taxon>Bacillota</taxon>
        <taxon>Bacilli</taxon>
        <taxon>Bacillales</taxon>
        <taxon>Paenibacillaceae</taxon>
        <taxon>Paenibacillus</taxon>
    </lineage>
</organism>
<dbReference type="Proteomes" id="UP000245202">
    <property type="component" value="Unassembled WGS sequence"/>
</dbReference>
<dbReference type="EMBL" id="BDQX01000041">
    <property type="protein sequence ID" value="GBG06338.1"/>
    <property type="molecule type" value="Genomic_DNA"/>
</dbReference>
<feature type="chain" id="PRO_5015355257" description="Secreted protein" evidence="1">
    <location>
        <begin position="25"/>
        <end position="160"/>
    </location>
</feature>
<dbReference type="RefSeq" id="WP_108991654.1">
    <property type="nucleotide sequence ID" value="NZ_BDQX01000041.1"/>
</dbReference>
<evidence type="ECO:0000313" key="2">
    <source>
        <dbReference type="EMBL" id="GBG06338.1"/>
    </source>
</evidence>
<proteinExistence type="predicted"/>
<sequence length="160" mass="17992">MKLKKLFIGVITVCMLSFSQSAFAYDAYEPANDYWTNAPQITNNIASTGTGTSVIGDFHAGTNLDPDFYIIETDPGYNWQQITFIVADYQEYFFAVYKYDTFGSEPALDSGILKNNEFGNFGFDIDPAGGERYVIYVTGLHNNTYPSAHYILNPVQHYIP</sequence>
<feature type="signal peptide" evidence="1">
    <location>
        <begin position="1"/>
        <end position="24"/>
    </location>
</feature>
<keyword evidence="1" id="KW-0732">Signal</keyword>
<evidence type="ECO:0000256" key="1">
    <source>
        <dbReference type="SAM" id="SignalP"/>
    </source>
</evidence>
<gene>
    <name evidence="2" type="ORF">PAT3040_00863</name>
</gene>
<evidence type="ECO:0000313" key="3">
    <source>
        <dbReference type="Proteomes" id="UP000245202"/>
    </source>
</evidence>
<evidence type="ECO:0008006" key="4">
    <source>
        <dbReference type="Google" id="ProtNLM"/>
    </source>
</evidence>
<keyword evidence="3" id="KW-1185">Reference proteome</keyword>
<comment type="caution">
    <text evidence="2">The sequence shown here is derived from an EMBL/GenBank/DDBJ whole genome shotgun (WGS) entry which is preliminary data.</text>
</comment>
<accession>A0A2R5EMY2</accession>
<reference evidence="2 3" key="1">
    <citation type="submission" date="2017-08" db="EMBL/GenBank/DDBJ databases">
        <title>Substantial Increase in Enzyme Production by Combined Drug-Resistance Mutations in Paenibacillus agaridevorans.</title>
        <authorList>
            <person name="Tanaka Y."/>
            <person name="Funane K."/>
            <person name="Hosaka T."/>
            <person name="Shiwa Y."/>
            <person name="Fujita N."/>
            <person name="Miyazaki T."/>
            <person name="Yoshikawa H."/>
            <person name="Murakami K."/>
            <person name="Kasahara K."/>
            <person name="Inaoka T."/>
            <person name="Hiraga Y."/>
            <person name="Ochi K."/>
        </authorList>
    </citation>
    <scope>NUCLEOTIDE SEQUENCE [LARGE SCALE GENOMIC DNA]</scope>
    <source>
        <strain evidence="2 3">T-3040</strain>
    </source>
</reference>
<name>A0A2R5EMY2_9BACL</name>
<protein>
    <recommendedName>
        <fullName evidence="4">Secreted protein</fullName>
    </recommendedName>
</protein>
<dbReference type="AlphaFoldDB" id="A0A2R5EMY2"/>